<comment type="caution">
    <text evidence="1">The sequence shown here is derived from an EMBL/GenBank/DDBJ whole genome shotgun (WGS) entry which is preliminary data.</text>
</comment>
<sequence length="117" mass="12814">MPVVQVPVVPVRMGGAWLLVDESAIRRVAGNPNGRCALGLPQVSRAETIADPKKLLKEALATAPELRGRRPKRLNDRFSENRRQLLQRLETDGPVTRLPSWQAFVGSVADGLHRCGG</sequence>
<gene>
    <name evidence="1" type="ORF">HNR07_004786</name>
</gene>
<keyword evidence="2" id="KW-1185">Reference proteome</keyword>
<evidence type="ECO:0000313" key="1">
    <source>
        <dbReference type="EMBL" id="MBB5493649.1"/>
    </source>
</evidence>
<dbReference type="AlphaFoldDB" id="A0A840W9G3"/>
<protein>
    <submittedName>
        <fullName evidence="1">Uncharacterized protein</fullName>
    </submittedName>
</protein>
<name>A0A840W9G3_9ACTN</name>
<organism evidence="1 2">
    <name type="scientific">Nocardiopsis metallicus</name>
    <dbReference type="NCBI Taxonomy" id="179819"/>
    <lineage>
        <taxon>Bacteria</taxon>
        <taxon>Bacillati</taxon>
        <taxon>Actinomycetota</taxon>
        <taxon>Actinomycetes</taxon>
        <taxon>Streptosporangiales</taxon>
        <taxon>Nocardiopsidaceae</taxon>
        <taxon>Nocardiopsis</taxon>
    </lineage>
</organism>
<dbReference type="Proteomes" id="UP000579647">
    <property type="component" value="Unassembled WGS sequence"/>
</dbReference>
<evidence type="ECO:0000313" key="2">
    <source>
        <dbReference type="Proteomes" id="UP000579647"/>
    </source>
</evidence>
<accession>A0A840W9G3</accession>
<dbReference type="RefSeq" id="WP_184373113.1">
    <property type="nucleotide sequence ID" value="NZ_BAAAKM010000065.1"/>
</dbReference>
<reference evidence="1 2" key="1">
    <citation type="submission" date="2020-08" db="EMBL/GenBank/DDBJ databases">
        <title>Sequencing the genomes of 1000 actinobacteria strains.</title>
        <authorList>
            <person name="Klenk H.-P."/>
        </authorList>
    </citation>
    <scope>NUCLEOTIDE SEQUENCE [LARGE SCALE GENOMIC DNA]</scope>
    <source>
        <strain evidence="1 2">DSM 44598</strain>
    </source>
</reference>
<dbReference type="EMBL" id="JACHDO010000001">
    <property type="protein sequence ID" value="MBB5493649.1"/>
    <property type="molecule type" value="Genomic_DNA"/>
</dbReference>
<proteinExistence type="predicted"/>